<dbReference type="Gramene" id="KQK03663">
    <property type="protein sequence ID" value="KQK03663"/>
    <property type="gene ID" value="BRADI_2g09191v3"/>
</dbReference>
<dbReference type="AlphaFoldDB" id="A0A0Q3FW92"/>
<evidence type="ECO:0000313" key="3">
    <source>
        <dbReference type="Proteomes" id="UP000008810"/>
    </source>
</evidence>
<proteinExistence type="predicted"/>
<dbReference type="FunCoup" id="A0A0Q3FW92">
    <property type="interactions" value="2"/>
</dbReference>
<dbReference type="EnsemblPlants" id="KQK03663">
    <property type="protein sequence ID" value="KQK03663"/>
    <property type="gene ID" value="BRADI_2g09191v3"/>
</dbReference>
<protein>
    <submittedName>
        <fullName evidence="1 2">Uncharacterized protein</fullName>
    </submittedName>
</protein>
<dbReference type="Proteomes" id="UP000008810">
    <property type="component" value="Chromosome 2"/>
</dbReference>
<reference evidence="1" key="2">
    <citation type="submission" date="2017-06" db="EMBL/GenBank/DDBJ databases">
        <title>WGS assembly of Brachypodium distachyon.</title>
        <authorList>
            <consortium name="The International Brachypodium Initiative"/>
            <person name="Lucas S."/>
            <person name="Harmon-Smith M."/>
            <person name="Lail K."/>
            <person name="Tice H."/>
            <person name="Grimwood J."/>
            <person name="Bruce D."/>
            <person name="Barry K."/>
            <person name="Shu S."/>
            <person name="Lindquist E."/>
            <person name="Wang M."/>
            <person name="Pitluck S."/>
            <person name="Vogel J.P."/>
            <person name="Garvin D.F."/>
            <person name="Mockler T.C."/>
            <person name="Schmutz J."/>
            <person name="Rokhsar D."/>
            <person name="Bevan M.W."/>
        </authorList>
    </citation>
    <scope>NUCLEOTIDE SEQUENCE</scope>
    <source>
        <strain evidence="1">Bd21</strain>
    </source>
</reference>
<organism evidence="1">
    <name type="scientific">Brachypodium distachyon</name>
    <name type="common">Purple false brome</name>
    <name type="synonym">Trachynia distachya</name>
    <dbReference type="NCBI Taxonomy" id="15368"/>
    <lineage>
        <taxon>Eukaryota</taxon>
        <taxon>Viridiplantae</taxon>
        <taxon>Streptophyta</taxon>
        <taxon>Embryophyta</taxon>
        <taxon>Tracheophyta</taxon>
        <taxon>Spermatophyta</taxon>
        <taxon>Magnoliopsida</taxon>
        <taxon>Liliopsida</taxon>
        <taxon>Poales</taxon>
        <taxon>Poaceae</taxon>
        <taxon>BOP clade</taxon>
        <taxon>Pooideae</taxon>
        <taxon>Stipodae</taxon>
        <taxon>Brachypodieae</taxon>
        <taxon>Brachypodium</taxon>
    </lineage>
</organism>
<evidence type="ECO:0000313" key="1">
    <source>
        <dbReference type="EMBL" id="KQK03663.1"/>
    </source>
</evidence>
<reference evidence="1 2" key="1">
    <citation type="journal article" date="2010" name="Nature">
        <title>Genome sequencing and analysis of the model grass Brachypodium distachyon.</title>
        <authorList>
            <consortium name="International Brachypodium Initiative"/>
        </authorList>
    </citation>
    <scope>NUCLEOTIDE SEQUENCE [LARGE SCALE GENOMIC DNA]</scope>
    <source>
        <strain evidence="1 2">Bd21</strain>
    </source>
</reference>
<name>A0A0Q3FW92_BRADI</name>
<gene>
    <name evidence="1" type="ORF">BRADI_2g09191v3</name>
</gene>
<dbReference type="OrthoDB" id="684036at2759"/>
<dbReference type="EMBL" id="CM000881">
    <property type="protein sequence ID" value="KQK03663.1"/>
    <property type="molecule type" value="Genomic_DNA"/>
</dbReference>
<dbReference type="InParanoid" id="A0A0Q3FW92"/>
<reference evidence="2" key="3">
    <citation type="submission" date="2018-08" db="UniProtKB">
        <authorList>
            <consortium name="EnsemblPlants"/>
        </authorList>
    </citation>
    <scope>IDENTIFICATION</scope>
    <source>
        <strain evidence="2">cv. Bd21</strain>
    </source>
</reference>
<sequence>MDHIIVGCTFSRITWHEILSWIRSVSRIPTAGDMSVDWWGPIASRKGTSSLIMITAFCLWKHCNVIIFDGAGPDIAGLLDTIKTEAKSWAAAGASGLAALLPIA</sequence>
<keyword evidence="3" id="KW-1185">Reference proteome</keyword>
<evidence type="ECO:0000313" key="2">
    <source>
        <dbReference type="EnsemblPlants" id="KQK03663"/>
    </source>
</evidence>
<accession>A0A0Q3FW92</accession>